<dbReference type="InterPro" id="IPR036554">
    <property type="entry name" value="GHMP_kinase_C_sf"/>
</dbReference>
<dbReference type="PIRSF" id="PIRSF000676">
    <property type="entry name" value="Homoser_kin"/>
    <property type="match status" value="1"/>
</dbReference>
<dbReference type="InterPro" id="IPR006204">
    <property type="entry name" value="GHMP_kinase_N_dom"/>
</dbReference>
<dbReference type="InterPro" id="IPR013750">
    <property type="entry name" value="GHMP_kinase_C_dom"/>
</dbReference>
<dbReference type="AlphaFoldDB" id="A0A5C6XBQ8"/>
<keyword evidence="4 7" id="KW-0547">Nucleotide-binding</keyword>
<dbReference type="InterPro" id="IPR020568">
    <property type="entry name" value="Ribosomal_Su5_D2-typ_SF"/>
</dbReference>
<dbReference type="EC" id="2.7.1.39" evidence="7 8"/>
<dbReference type="Gene3D" id="3.30.70.890">
    <property type="entry name" value="GHMP kinase, C-terminal domain"/>
    <property type="match status" value="1"/>
</dbReference>
<dbReference type="GO" id="GO:0009088">
    <property type="term" value="P:threonine biosynthetic process"/>
    <property type="evidence" value="ECO:0007669"/>
    <property type="project" value="UniProtKB-UniRule"/>
</dbReference>
<organism evidence="11 12">
    <name type="scientific">Lujinxingia vulgaris</name>
    <dbReference type="NCBI Taxonomy" id="2600176"/>
    <lineage>
        <taxon>Bacteria</taxon>
        <taxon>Deltaproteobacteria</taxon>
        <taxon>Bradymonadales</taxon>
        <taxon>Lujinxingiaceae</taxon>
        <taxon>Lujinxingia</taxon>
    </lineage>
</organism>
<comment type="caution">
    <text evidence="11">The sequence shown here is derived from an EMBL/GenBank/DDBJ whole genome shotgun (WGS) entry which is preliminary data.</text>
</comment>
<evidence type="ECO:0000256" key="7">
    <source>
        <dbReference type="HAMAP-Rule" id="MF_00384"/>
    </source>
</evidence>
<dbReference type="NCBIfam" id="NF002288">
    <property type="entry name" value="PRK01212.1-4"/>
    <property type="match status" value="1"/>
</dbReference>
<evidence type="ECO:0000256" key="2">
    <source>
        <dbReference type="ARBA" id="ARBA00022679"/>
    </source>
</evidence>
<evidence type="ECO:0000259" key="10">
    <source>
        <dbReference type="Pfam" id="PF08544"/>
    </source>
</evidence>
<dbReference type="RefSeq" id="WP_146974750.1">
    <property type="nucleotide sequence ID" value="NZ_VOSL01000053.1"/>
</dbReference>
<dbReference type="OrthoDB" id="9769912at2"/>
<dbReference type="SUPFAM" id="SSF55060">
    <property type="entry name" value="GHMP Kinase, C-terminal domain"/>
    <property type="match status" value="1"/>
</dbReference>
<proteinExistence type="inferred from homology"/>
<evidence type="ECO:0000256" key="8">
    <source>
        <dbReference type="NCBIfam" id="TIGR00191"/>
    </source>
</evidence>
<dbReference type="NCBIfam" id="TIGR00191">
    <property type="entry name" value="thrB"/>
    <property type="match status" value="1"/>
</dbReference>
<name>A0A5C6XBQ8_9DELT</name>
<reference evidence="11 12" key="1">
    <citation type="submission" date="2019-08" db="EMBL/GenBank/DDBJ databases">
        <title>Bradymonadales sp. TMQ2.</title>
        <authorList>
            <person name="Liang Q."/>
        </authorList>
    </citation>
    <scope>NUCLEOTIDE SEQUENCE [LARGE SCALE GENOMIC DNA]</scope>
    <source>
        <strain evidence="11 12">TMQ2</strain>
    </source>
</reference>
<dbReference type="InterPro" id="IPR000870">
    <property type="entry name" value="Homoserine_kinase"/>
</dbReference>
<accession>A0A5C6XBQ8</accession>
<evidence type="ECO:0000256" key="6">
    <source>
        <dbReference type="ARBA" id="ARBA00022840"/>
    </source>
</evidence>
<protein>
    <recommendedName>
        <fullName evidence="7 8">Homoserine kinase</fullName>
        <shortName evidence="7">HK</shortName>
        <shortName evidence="7">HSK</shortName>
        <ecNumber evidence="7 8">2.7.1.39</ecNumber>
    </recommendedName>
</protein>
<evidence type="ECO:0000259" key="9">
    <source>
        <dbReference type="Pfam" id="PF00288"/>
    </source>
</evidence>
<keyword evidence="2 7" id="KW-0808">Transferase</keyword>
<keyword evidence="6 7" id="KW-0067">ATP-binding</keyword>
<dbReference type="UniPathway" id="UPA00050">
    <property type="reaction ID" value="UER00064"/>
</dbReference>
<evidence type="ECO:0000256" key="4">
    <source>
        <dbReference type="ARBA" id="ARBA00022741"/>
    </source>
</evidence>
<dbReference type="EMBL" id="VOSL01000053">
    <property type="protein sequence ID" value="TXD34799.1"/>
    <property type="molecule type" value="Genomic_DNA"/>
</dbReference>
<dbReference type="Pfam" id="PF00288">
    <property type="entry name" value="GHMP_kinases_N"/>
    <property type="match status" value="1"/>
</dbReference>
<sequence>MLDQRLQHATAVAPATIANVAVGFDILGFSLSEVDGAIGLSDRVRVERVEKPGVHLVEIRGDDALLNALPDDPKANTATAGLVQMAIDKKLDFGLEVRVFKGVPTSRGLGGAATSAVAAVVAASAVLDTPLSLPERFKYALLGETLAAGQPHGDNVAPAMLGGLILVRAMDPFDVVRIPVPHDFGAVVVVPELAVDVRLSRAQLSETLPLKAHVAQSANLAGFITGCFRDDRELITRSLHDLVVEPQRAPTIPGFAAVKDAALKAGALGVSISGAGPTLFALHDFRARKSQIAEAMLNAFEEAGVNARAFHSPVNGLGAHIIERGPILDR</sequence>
<keyword evidence="7" id="KW-0963">Cytoplasm</keyword>
<dbReference type="Pfam" id="PF08544">
    <property type="entry name" value="GHMP_kinases_C"/>
    <property type="match status" value="1"/>
</dbReference>
<keyword evidence="5 7" id="KW-0418">Kinase</keyword>
<dbReference type="PRINTS" id="PR00958">
    <property type="entry name" value="HOMSERKINASE"/>
</dbReference>
<evidence type="ECO:0000256" key="3">
    <source>
        <dbReference type="ARBA" id="ARBA00022697"/>
    </source>
</evidence>
<evidence type="ECO:0000256" key="5">
    <source>
        <dbReference type="ARBA" id="ARBA00022777"/>
    </source>
</evidence>
<dbReference type="InterPro" id="IPR014721">
    <property type="entry name" value="Ribsml_uS5_D2-typ_fold_subgr"/>
</dbReference>
<evidence type="ECO:0000313" key="11">
    <source>
        <dbReference type="EMBL" id="TXD34799.1"/>
    </source>
</evidence>
<dbReference type="PANTHER" id="PTHR20861">
    <property type="entry name" value="HOMOSERINE/4-DIPHOSPHOCYTIDYL-2-C-METHYL-D-ERYTHRITOL KINASE"/>
    <property type="match status" value="1"/>
</dbReference>
<comment type="subcellular location">
    <subcellularLocation>
        <location evidence="7">Cytoplasm</location>
    </subcellularLocation>
</comment>
<keyword evidence="3 7" id="KW-0791">Threonine biosynthesis</keyword>
<gene>
    <name evidence="7" type="primary">thrB</name>
    <name evidence="11" type="ORF">FRC96_12120</name>
</gene>
<feature type="domain" description="GHMP kinase N-terminal" evidence="9">
    <location>
        <begin position="87"/>
        <end position="163"/>
    </location>
</feature>
<comment type="pathway">
    <text evidence="7">Amino-acid biosynthesis; L-threonine biosynthesis; L-threonine from L-aspartate: step 4/5.</text>
</comment>
<comment type="caution">
    <text evidence="7">Lacks conserved residue(s) required for the propagation of feature annotation.</text>
</comment>
<comment type="catalytic activity">
    <reaction evidence="7">
        <text>L-homoserine + ATP = O-phospho-L-homoserine + ADP + H(+)</text>
        <dbReference type="Rhea" id="RHEA:13985"/>
        <dbReference type="ChEBI" id="CHEBI:15378"/>
        <dbReference type="ChEBI" id="CHEBI:30616"/>
        <dbReference type="ChEBI" id="CHEBI:57476"/>
        <dbReference type="ChEBI" id="CHEBI:57590"/>
        <dbReference type="ChEBI" id="CHEBI:456216"/>
        <dbReference type="EC" id="2.7.1.39"/>
    </reaction>
</comment>
<evidence type="ECO:0000313" key="12">
    <source>
        <dbReference type="Proteomes" id="UP000321046"/>
    </source>
</evidence>
<dbReference type="GO" id="GO:0005524">
    <property type="term" value="F:ATP binding"/>
    <property type="evidence" value="ECO:0007669"/>
    <property type="project" value="UniProtKB-UniRule"/>
</dbReference>
<dbReference type="HAMAP" id="MF_00384">
    <property type="entry name" value="Homoser_kinase"/>
    <property type="match status" value="1"/>
</dbReference>
<comment type="similarity">
    <text evidence="7">Belongs to the GHMP kinase family. Homoserine kinase subfamily.</text>
</comment>
<evidence type="ECO:0000256" key="1">
    <source>
        <dbReference type="ARBA" id="ARBA00022605"/>
    </source>
</evidence>
<dbReference type="SUPFAM" id="SSF54211">
    <property type="entry name" value="Ribosomal protein S5 domain 2-like"/>
    <property type="match status" value="1"/>
</dbReference>
<keyword evidence="1 7" id="KW-0028">Amino-acid biosynthesis</keyword>
<feature type="domain" description="GHMP kinase C-terminal" evidence="10">
    <location>
        <begin position="232"/>
        <end position="300"/>
    </location>
</feature>
<dbReference type="Gene3D" id="3.30.230.10">
    <property type="match status" value="1"/>
</dbReference>
<dbReference type="GO" id="GO:0004413">
    <property type="term" value="F:homoserine kinase activity"/>
    <property type="evidence" value="ECO:0007669"/>
    <property type="project" value="UniProtKB-UniRule"/>
</dbReference>
<dbReference type="GO" id="GO:0005737">
    <property type="term" value="C:cytoplasm"/>
    <property type="evidence" value="ECO:0007669"/>
    <property type="project" value="UniProtKB-SubCell"/>
</dbReference>
<dbReference type="Proteomes" id="UP000321046">
    <property type="component" value="Unassembled WGS sequence"/>
</dbReference>
<comment type="function">
    <text evidence="7">Catalyzes the ATP-dependent phosphorylation of L-homoserine to L-homoserine phosphate.</text>
</comment>
<dbReference type="PANTHER" id="PTHR20861:SF1">
    <property type="entry name" value="HOMOSERINE KINASE"/>
    <property type="match status" value="1"/>
</dbReference>